<evidence type="ECO:0000313" key="1">
    <source>
        <dbReference type="EMBL" id="JAH06503.1"/>
    </source>
</evidence>
<proteinExistence type="predicted"/>
<organism evidence="1">
    <name type="scientific">Anguilla anguilla</name>
    <name type="common">European freshwater eel</name>
    <name type="synonym">Muraena anguilla</name>
    <dbReference type="NCBI Taxonomy" id="7936"/>
    <lineage>
        <taxon>Eukaryota</taxon>
        <taxon>Metazoa</taxon>
        <taxon>Chordata</taxon>
        <taxon>Craniata</taxon>
        <taxon>Vertebrata</taxon>
        <taxon>Euteleostomi</taxon>
        <taxon>Actinopterygii</taxon>
        <taxon>Neopterygii</taxon>
        <taxon>Teleostei</taxon>
        <taxon>Anguilliformes</taxon>
        <taxon>Anguillidae</taxon>
        <taxon>Anguilla</taxon>
    </lineage>
</organism>
<reference evidence="1" key="1">
    <citation type="submission" date="2014-11" db="EMBL/GenBank/DDBJ databases">
        <authorList>
            <person name="Amaro Gonzalez C."/>
        </authorList>
    </citation>
    <scope>NUCLEOTIDE SEQUENCE</scope>
</reference>
<reference evidence="1" key="2">
    <citation type="journal article" date="2015" name="Fish Shellfish Immunol.">
        <title>Early steps in the European eel (Anguilla anguilla)-Vibrio vulnificus interaction in the gills: Role of the RtxA13 toxin.</title>
        <authorList>
            <person name="Callol A."/>
            <person name="Pajuelo D."/>
            <person name="Ebbesson L."/>
            <person name="Teles M."/>
            <person name="MacKenzie S."/>
            <person name="Amaro C."/>
        </authorList>
    </citation>
    <scope>NUCLEOTIDE SEQUENCE</scope>
</reference>
<dbReference type="AlphaFoldDB" id="A0A0E9PRL7"/>
<accession>A0A0E9PRL7</accession>
<protein>
    <submittedName>
        <fullName evidence="1">Uncharacterized protein</fullName>
    </submittedName>
</protein>
<name>A0A0E9PRL7_ANGAN</name>
<sequence>MQAVMKRRESCASDRRCADCLQIHLDGIVVTQT</sequence>
<dbReference type="EMBL" id="GBXM01102074">
    <property type="protein sequence ID" value="JAH06503.1"/>
    <property type="molecule type" value="Transcribed_RNA"/>
</dbReference>